<dbReference type="Proteomes" id="UP001596545">
    <property type="component" value="Unassembled WGS sequence"/>
</dbReference>
<keyword evidence="4" id="KW-1185">Reference proteome</keyword>
<name>A0ABD6AGG5_9EURY</name>
<feature type="domain" description="DUF8118" evidence="2">
    <location>
        <begin position="21"/>
        <end position="58"/>
    </location>
</feature>
<evidence type="ECO:0000313" key="4">
    <source>
        <dbReference type="Proteomes" id="UP001596545"/>
    </source>
</evidence>
<dbReference type="InterPro" id="IPR058431">
    <property type="entry name" value="DUF8118"/>
</dbReference>
<accession>A0ABD6AGG5</accession>
<feature type="compositionally biased region" description="Polar residues" evidence="1">
    <location>
        <begin position="1"/>
        <end position="15"/>
    </location>
</feature>
<feature type="region of interest" description="Disordered" evidence="1">
    <location>
        <begin position="1"/>
        <end position="26"/>
    </location>
</feature>
<dbReference type="EMBL" id="JBHTBL010000001">
    <property type="protein sequence ID" value="MFC7323272.1"/>
    <property type="molecule type" value="Genomic_DNA"/>
</dbReference>
<evidence type="ECO:0000256" key="1">
    <source>
        <dbReference type="SAM" id="MobiDB-lite"/>
    </source>
</evidence>
<sequence>MKTSAGLQTSGTTDESTGKARIEGPIPEFDKYGDYTGYDYFRCTGCGIEAMRHRDLRDGGCKCDGGGP</sequence>
<dbReference type="AlphaFoldDB" id="A0ABD6AGG5"/>
<feature type="compositionally biased region" description="Basic and acidic residues" evidence="1">
    <location>
        <begin position="16"/>
        <end position="26"/>
    </location>
</feature>
<dbReference type="RefSeq" id="WP_256407372.1">
    <property type="nucleotide sequence ID" value="NZ_JANHDN010000001.1"/>
</dbReference>
<organism evidence="3 4">
    <name type="scientific">Halorubrum rutilum</name>
    <dbReference type="NCBI Taxonomy" id="1364933"/>
    <lineage>
        <taxon>Archaea</taxon>
        <taxon>Methanobacteriati</taxon>
        <taxon>Methanobacteriota</taxon>
        <taxon>Stenosarchaea group</taxon>
        <taxon>Halobacteria</taxon>
        <taxon>Halobacteriales</taxon>
        <taxon>Haloferacaceae</taxon>
        <taxon>Halorubrum</taxon>
    </lineage>
</organism>
<proteinExistence type="predicted"/>
<gene>
    <name evidence="3" type="ORF">ACFQMF_01630</name>
</gene>
<protein>
    <recommendedName>
        <fullName evidence="2">DUF8118 domain-containing protein</fullName>
    </recommendedName>
</protein>
<dbReference type="Pfam" id="PF26435">
    <property type="entry name" value="DUF8118"/>
    <property type="match status" value="1"/>
</dbReference>
<evidence type="ECO:0000259" key="2">
    <source>
        <dbReference type="Pfam" id="PF26435"/>
    </source>
</evidence>
<evidence type="ECO:0000313" key="3">
    <source>
        <dbReference type="EMBL" id="MFC7323272.1"/>
    </source>
</evidence>
<reference evidence="3 4" key="1">
    <citation type="journal article" date="2019" name="Int. J. Syst. Evol. Microbiol.">
        <title>The Global Catalogue of Microorganisms (GCM) 10K type strain sequencing project: providing services to taxonomists for standard genome sequencing and annotation.</title>
        <authorList>
            <consortium name="The Broad Institute Genomics Platform"/>
            <consortium name="The Broad Institute Genome Sequencing Center for Infectious Disease"/>
            <person name="Wu L."/>
            <person name="Ma J."/>
        </authorList>
    </citation>
    <scope>NUCLEOTIDE SEQUENCE [LARGE SCALE GENOMIC DNA]</scope>
    <source>
        <strain evidence="3 4">CGMCC 1.12554</strain>
    </source>
</reference>
<comment type="caution">
    <text evidence="3">The sequence shown here is derived from an EMBL/GenBank/DDBJ whole genome shotgun (WGS) entry which is preliminary data.</text>
</comment>